<dbReference type="EnsemblProtists" id="EOD29583">
    <property type="protein sequence ID" value="EOD29583"/>
    <property type="gene ID" value="EMIHUDRAFT_233815"/>
</dbReference>
<dbReference type="GeneID" id="17274857"/>
<dbReference type="PROSITE" id="PS50222">
    <property type="entry name" value="EF_HAND_2"/>
    <property type="match status" value="2"/>
</dbReference>
<dbReference type="InterPro" id="IPR011992">
    <property type="entry name" value="EF-hand-dom_pair"/>
</dbReference>
<evidence type="ECO:0000256" key="1">
    <source>
        <dbReference type="ARBA" id="ARBA00022837"/>
    </source>
</evidence>
<dbReference type="AlphaFoldDB" id="A0A0D3K1E8"/>
<dbReference type="GO" id="GO:0005509">
    <property type="term" value="F:calcium ion binding"/>
    <property type="evidence" value="ECO:0007669"/>
    <property type="project" value="InterPro"/>
</dbReference>
<name>A0A0D3K1E8_EMIH1</name>
<evidence type="ECO:0000313" key="3">
    <source>
        <dbReference type="EnsemblProtists" id="EOD29583"/>
    </source>
</evidence>
<dbReference type="Pfam" id="PF13499">
    <property type="entry name" value="EF-hand_7"/>
    <property type="match status" value="1"/>
</dbReference>
<feature type="domain" description="EF-hand" evidence="2">
    <location>
        <begin position="136"/>
        <end position="171"/>
    </location>
</feature>
<dbReference type="PROSITE" id="PS00018">
    <property type="entry name" value="EF_HAND_1"/>
    <property type="match status" value="1"/>
</dbReference>
<reference evidence="3" key="2">
    <citation type="submission" date="2024-10" db="UniProtKB">
        <authorList>
            <consortium name="EnsemblProtists"/>
        </authorList>
    </citation>
    <scope>IDENTIFICATION</scope>
</reference>
<dbReference type="PaxDb" id="2903-EOD29583"/>
<dbReference type="RefSeq" id="XP_005782012.1">
    <property type="nucleotide sequence ID" value="XM_005781955.1"/>
</dbReference>
<dbReference type="SMART" id="SM00054">
    <property type="entry name" value="EFh"/>
    <property type="match status" value="2"/>
</dbReference>
<sequence length="222" mass="23587">MGEDKGNCLGSCCKGICNLLKGLCNCLCGICKCFRCLCSCCCKKRKSEAEQDAGGAIFLSLTRASPAGCSAAMQCISPHAGDSPSFPAQAAAVAPAADYIPPAPSGPAPSAPIPEGSQVLDAAPTAPPPVPPMALNRKQSVELIWSTIDKNGDGKVSKRDMKTAIKAHGPEFKERLGLKRLKDVNDWFDLADYDRDGMVSARTFDSMLEKQENKLNPPKTKR</sequence>
<evidence type="ECO:0000313" key="4">
    <source>
        <dbReference type="Proteomes" id="UP000013827"/>
    </source>
</evidence>
<protein>
    <recommendedName>
        <fullName evidence="2">EF-hand domain-containing protein</fullName>
    </recommendedName>
</protein>
<keyword evidence="1" id="KW-0106">Calcium</keyword>
<keyword evidence="4" id="KW-1185">Reference proteome</keyword>
<proteinExistence type="predicted"/>
<organism evidence="3 4">
    <name type="scientific">Emiliania huxleyi (strain CCMP1516)</name>
    <dbReference type="NCBI Taxonomy" id="280463"/>
    <lineage>
        <taxon>Eukaryota</taxon>
        <taxon>Haptista</taxon>
        <taxon>Haptophyta</taxon>
        <taxon>Prymnesiophyceae</taxon>
        <taxon>Isochrysidales</taxon>
        <taxon>Noelaerhabdaceae</taxon>
        <taxon>Emiliania</taxon>
    </lineage>
</organism>
<feature type="domain" description="EF-hand" evidence="2">
    <location>
        <begin position="179"/>
        <end position="214"/>
    </location>
</feature>
<dbReference type="Gene3D" id="1.10.238.10">
    <property type="entry name" value="EF-hand"/>
    <property type="match status" value="1"/>
</dbReference>
<dbReference type="SUPFAM" id="SSF47473">
    <property type="entry name" value="EF-hand"/>
    <property type="match status" value="1"/>
</dbReference>
<dbReference type="HOGENOM" id="CLU_108702_0_0_1"/>
<dbReference type="Proteomes" id="UP000013827">
    <property type="component" value="Unassembled WGS sequence"/>
</dbReference>
<dbReference type="CDD" id="cd00051">
    <property type="entry name" value="EFh"/>
    <property type="match status" value="1"/>
</dbReference>
<dbReference type="InterPro" id="IPR002048">
    <property type="entry name" value="EF_hand_dom"/>
</dbReference>
<reference evidence="4" key="1">
    <citation type="journal article" date="2013" name="Nature">
        <title>Pan genome of the phytoplankton Emiliania underpins its global distribution.</title>
        <authorList>
            <person name="Read B.A."/>
            <person name="Kegel J."/>
            <person name="Klute M.J."/>
            <person name="Kuo A."/>
            <person name="Lefebvre S.C."/>
            <person name="Maumus F."/>
            <person name="Mayer C."/>
            <person name="Miller J."/>
            <person name="Monier A."/>
            <person name="Salamov A."/>
            <person name="Young J."/>
            <person name="Aguilar M."/>
            <person name="Claverie J.M."/>
            <person name="Frickenhaus S."/>
            <person name="Gonzalez K."/>
            <person name="Herman E.K."/>
            <person name="Lin Y.C."/>
            <person name="Napier J."/>
            <person name="Ogata H."/>
            <person name="Sarno A.F."/>
            <person name="Shmutz J."/>
            <person name="Schroeder D."/>
            <person name="de Vargas C."/>
            <person name="Verret F."/>
            <person name="von Dassow P."/>
            <person name="Valentin K."/>
            <person name="Van de Peer Y."/>
            <person name="Wheeler G."/>
            <person name="Dacks J.B."/>
            <person name="Delwiche C.F."/>
            <person name="Dyhrman S.T."/>
            <person name="Glockner G."/>
            <person name="John U."/>
            <person name="Richards T."/>
            <person name="Worden A.Z."/>
            <person name="Zhang X."/>
            <person name="Grigoriev I.V."/>
            <person name="Allen A.E."/>
            <person name="Bidle K."/>
            <person name="Borodovsky M."/>
            <person name="Bowler C."/>
            <person name="Brownlee C."/>
            <person name="Cock J.M."/>
            <person name="Elias M."/>
            <person name="Gladyshev V.N."/>
            <person name="Groth M."/>
            <person name="Guda C."/>
            <person name="Hadaegh A."/>
            <person name="Iglesias-Rodriguez M.D."/>
            <person name="Jenkins J."/>
            <person name="Jones B.M."/>
            <person name="Lawson T."/>
            <person name="Leese F."/>
            <person name="Lindquist E."/>
            <person name="Lobanov A."/>
            <person name="Lomsadze A."/>
            <person name="Malik S.B."/>
            <person name="Marsh M.E."/>
            <person name="Mackinder L."/>
            <person name="Mock T."/>
            <person name="Mueller-Roeber B."/>
            <person name="Pagarete A."/>
            <person name="Parker M."/>
            <person name="Probert I."/>
            <person name="Quesneville H."/>
            <person name="Raines C."/>
            <person name="Rensing S.A."/>
            <person name="Riano-Pachon D.M."/>
            <person name="Richier S."/>
            <person name="Rokitta S."/>
            <person name="Shiraiwa Y."/>
            <person name="Soanes D.M."/>
            <person name="van der Giezen M."/>
            <person name="Wahlund T.M."/>
            <person name="Williams B."/>
            <person name="Wilson W."/>
            <person name="Wolfe G."/>
            <person name="Wurch L.L."/>
        </authorList>
    </citation>
    <scope>NUCLEOTIDE SEQUENCE</scope>
</reference>
<evidence type="ECO:0000259" key="2">
    <source>
        <dbReference type="PROSITE" id="PS50222"/>
    </source>
</evidence>
<dbReference type="InterPro" id="IPR018247">
    <property type="entry name" value="EF_Hand_1_Ca_BS"/>
</dbReference>
<dbReference type="KEGG" id="ehx:EMIHUDRAFT_233815"/>
<accession>A0A0D3K1E8</accession>